<organism evidence="1 2">
    <name type="scientific">Dendrobium thyrsiflorum</name>
    <name type="common">Pinecone-like raceme dendrobium</name>
    <name type="synonym">Orchid</name>
    <dbReference type="NCBI Taxonomy" id="117978"/>
    <lineage>
        <taxon>Eukaryota</taxon>
        <taxon>Viridiplantae</taxon>
        <taxon>Streptophyta</taxon>
        <taxon>Embryophyta</taxon>
        <taxon>Tracheophyta</taxon>
        <taxon>Spermatophyta</taxon>
        <taxon>Magnoliopsida</taxon>
        <taxon>Liliopsida</taxon>
        <taxon>Asparagales</taxon>
        <taxon>Orchidaceae</taxon>
        <taxon>Epidendroideae</taxon>
        <taxon>Malaxideae</taxon>
        <taxon>Dendrobiinae</taxon>
        <taxon>Dendrobium</taxon>
    </lineage>
</organism>
<keyword evidence="2" id="KW-1185">Reference proteome</keyword>
<dbReference type="AlphaFoldDB" id="A0ABD0VN41"/>
<name>A0ABD0VN41_DENTH</name>
<evidence type="ECO:0000313" key="2">
    <source>
        <dbReference type="Proteomes" id="UP001552299"/>
    </source>
</evidence>
<reference evidence="1 2" key="1">
    <citation type="journal article" date="2024" name="Plant Biotechnol. J.">
        <title>Dendrobium thyrsiflorum genome and its molecular insights into genes involved in important horticultural traits.</title>
        <authorList>
            <person name="Chen B."/>
            <person name="Wang J.Y."/>
            <person name="Zheng P.J."/>
            <person name="Li K.L."/>
            <person name="Liang Y.M."/>
            <person name="Chen X.F."/>
            <person name="Zhang C."/>
            <person name="Zhao X."/>
            <person name="He X."/>
            <person name="Zhang G.Q."/>
            <person name="Liu Z.J."/>
            <person name="Xu Q."/>
        </authorList>
    </citation>
    <scope>NUCLEOTIDE SEQUENCE [LARGE SCALE GENOMIC DNA]</scope>
    <source>
        <strain evidence="1">GZMU011</strain>
    </source>
</reference>
<accession>A0ABD0VN41</accession>
<proteinExistence type="predicted"/>
<protein>
    <submittedName>
        <fullName evidence="1">Uncharacterized protein</fullName>
    </submittedName>
</protein>
<comment type="caution">
    <text evidence="1">The sequence shown here is derived from an EMBL/GenBank/DDBJ whole genome shotgun (WGS) entry which is preliminary data.</text>
</comment>
<evidence type="ECO:0000313" key="1">
    <source>
        <dbReference type="EMBL" id="KAL0926470.1"/>
    </source>
</evidence>
<dbReference type="EMBL" id="JANQDX010000003">
    <property type="protein sequence ID" value="KAL0926470.1"/>
    <property type="molecule type" value="Genomic_DNA"/>
</dbReference>
<dbReference type="Proteomes" id="UP001552299">
    <property type="component" value="Unassembled WGS sequence"/>
</dbReference>
<gene>
    <name evidence="1" type="ORF">M5K25_002704</name>
</gene>
<sequence length="202" mass="21896">MPGPVQLAEADDSVGNVQQRVETIRRELSGKEVGIGGIRQPEIEDEITGDLCRQIGVGMSINTISPIHSGKRISSATIGILHIEKSGEVMFFWVTGGLHLLQAWHSELLPESTVTDNKKGVAASKDKELGTHSKSFEGDLRKHHIVSSSDVAIAKDRIIGHYLDKTAVSAVKGSCRGRDAGVGDERVVNVPERMERDAVLRN</sequence>